<dbReference type="Pfam" id="PF18567">
    <property type="entry name" value="TIR_3"/>
    <property type="match status" value="1"/>
</dbReference>
<dbReference type="Gene3D" id="1.25.40.20">
    <property type="entry name" value="Ankyrin repeat-containing domain"/>
    <property type="match status" value="1"/>
</dbReference>
<dbReference type="GeneTree" id="ENSGT00390000008787"/>
<dbReference type="PANTHER" id="PTHR16267:SF13">
    <property type="entry name" value="B-CELL SCAFFOLD PROTEIN WITH ANKYRIN REPEATS"/>
    <property type="match status" value="1"/>
</dbReference>
<reference evidence="3" key="1">
    <citation type="submission" date="2025-08" db="UniProtKB">
        <authorList>
            <consortium name="Ensembl"/>
        </authorList>
    </citation>
    <scope>IDENTIFICATION</scope>
</reference>
<dbReference type="Gene3D" id="3.40.50.10140">
    <property type="entry name" value="Toll/interleukin-1 receptor homology (TIR) domain"/>
    <property type="match status" value="1"/>
</dbReference>
<dbReference type="GO" id="GO:0050869">
    <property type="term" value="P:negative regulation of B cell activation"/>
    <property type="evidence" value="ECO:0007669"/>
    <property type="project" value="TreeGrafter"/>
</dbReference>
<dbReference type="GO" id="GO:1990782">
    <property type="term" value="F:protein tyrosine kinase binding"/>
    <property type="evidence" value="ECO:0007669"/>
    <property type="project" value="TreeGrafter"/>
</dbReference>
<reference evidence="3" key="2">
    <citation type="submission" date="2025-09" db="UniProtKB">
        <authorList>
            <consortium name="Ensembl"/>
        </authorList>
    </citation>
    <scope>IDENTIFICATION</scope>
</reference>
<evidence type="ECO:0000313" key="3">
    <source>
        <dbReference type="Ensembl" id="ENSPLAP00000030897.1"/>
    </source>
</evidence>
<name>A0A3B3W128_9TELE</name>
<evidence type="ECO:0000256" key="1">
    <source>
        <dbReference type="ARBA" id="ARBA00022553"/>
    </source>
</evidence>
<dbReference type="SMART" id="SM01282">
    <property type="entry name" value="DBB"/>
    <property type="match status" value="1"/>
</dbReference>
<dbReference type="Proteomes" id="UP000261500">
    <property type="component" value="Unplaced"/>
</dbReference>
<accession>A0A3B3W128</accession>
<dbReference type="GO" id="GO:0051898">
    <property type="term" value="P:negative regulation of phosphatidylinositol 3-kinase/protein kinase B signal transduction"/>
    <property type="evidence" value="ECO:0007669"/>
    <property type="project" value="TreeGrafter"/>
</dbReference>
<evidence type="ECO:0000313" key="4">
    <source>
        <dbReference type="Proteomes" id="UP000261500"/>
    </source>
</evidence>
<dbReference type="PROSITE" id="PS51376">
    <property type="entry name" value="DBB"/>
    <property type="match status" value="1"/>
</dbReference>
<dbReference type="Ensembl" id="ENSPLAT00000027700.1">
    <property type="protein sequence ID" value="ENSPLAP00000030897.1"/>
    <property type="gene ID" value="ENSPLAG00000022421.1"/>
</dbReference>
<keyword evidence="1" id="KW-0597">Phosphoprotein</keyword>
<dbReference type="InterPro" id="IPR041340">
    <property type="entry name" value="PIK3AP1_TIR"/>
</dbReference>
<dbReference type="STRING" id="48699.ENSPLAP00000030897"/>
<dbReference type="Pfam" id="PF14545">
    <property type="entry name" value="DBB"/>
    <property type="match status" value="1"/>
</dbReference>
<dbReference type="InterPro" id="IPR035897">
    <property type="entry name" value="Toll_tir_struct_dom_sf"/>
</dbReference>
<proteinExistence type="predicted"/>
<dbReference type="InterPro" id="IPR052446">
    <property type="entry name" value="B-cell_PI3K-Signaling_Adptrs"/>
</dbReference>
<sequence length="515" mass="57694">IIYETEAKQWATYLQSAFTGQIPEDGICCYDVNTLSRKDDFVELSRYACKLLILSKGMLEGLHRKRGFFLSRVLSPAACVAVLLCGVDSLTPLLDQVPINADECLQISCEQDAPEYVCNVMDIIRKGTIQKKITHFYSKPSGSEQRDEQMQSSRAYGVKSRVPPYCPVWQSSSEVFILLKNDSAACDCEVEFKAERKIERVKPVCWSERILCVSTPADFPAGNVSVTVYSGGKTFTSSKLQYYTRIEELTHLLSSVADPVEFMCQVKPSPLDQKLSSMLLELMPTGGFQGLQVENTQERGTVHHGDVPSLLHFAARYGFRSVSGLLLQCPGAERALRTANRHGQTPAEIAKSHGHKELHVILKEKFSIFPSLLQNVRFPVRCNRNPCLSSVCSHCSSQTRFEWNTLFIMVVGKQRQCEGEDEDLYTPLGVTDESNSNFKSEKTLDLTNRPPAPTPRPECMQLKEGKTPYIAQGNTFCCLIYLLIDALRDSFVKECLMQEGRKCLKCAPPLSLECC</sequence>
<dbReference type="SUPFAM" id="SSF48403">
    <property type="entry name" value="Ankyrin repeat"/>
    <property type="match status" value="1"/>
</dbReference>
<dbReference type="InterPro" id="IPR036770">
    <property type="entry name" value="Ankyrin_rpt-contain_sf"/>
</dbReference>
<dbReference type="InterPro" id="IPR017893">
    <property type="entry name" value="DBB_domain"/>
</dbReference>
<dbReference type="PANTHER" id="PTHR16267">
    <property type="entry name" value="BANK1/PIK3AP1 FAMILY MEMBER"/>
    <property type="match status" value="1"/>
</dbReference>
<organism evidence="3 4">
    <name type="scientific">Poecilia latipinna</name>
    <name type="common">sailfin molly</name>
    <dbReference type="NCBI Taxonomy" id="48699"/>
    <lineage>
        <taxon>Eukaryota</taxon>
        <taxon>Metazoa</taxon>
        <taxon>Chordata</taxon>
        <taxon>Craniata</taxon>
        <taxon>Vertebrata</taxon>
        <taxon>Euteleostomi</taxon>
        <taxon>Actinopterygii</taxon>
        <taxon>Neopterygii</taxon>
        <taxon>Teleostei</taxon>
        <taxon>Neoteleostei</taxon>
        <taxon>Acanthomorphata</taxon>
        <taxon>Ovalentaria</taxon>
        <taxon>Atherinomorphae</taxon>
        <taxon>Cyprinodontiformes</taxon>
        <taxon>Poeciliidae</taxon>
        <taxon>Poeciliinae</taxon>
        <taxon>Poecilia</taxon>
    </lineage>
</organism>
<protein>
    <recommendedName>
        <fullName evidence="2">DBB domain-containing protein</fullName>
    </recommendedName>
</protein>
<evidence type="ECO:0000259" key="2">
    <source>
        <dbReference type="PROSITE" id="PS51376"/>
    </source>
</evidence>
<keyword evidence="4" id="KW-1185">Reference proteome</keyword>
<dbReference type="GO" id="GO:0042113">
    <property type="term" value="P:B cell activation"/>
    <property type="evidence" value="ECO:0007669"/>
    <property type="project" value="TreeGrafter"/>
</dbReference>
<dbReference type="AlphaFoldDB" id="A0A3B3W128"/>
<dbReference type="GO" id="GO:0005102">
    <property type="term" value="F:signaling receptor binding"/>
    <property type="evidence" value="ECO:0007669"/>
    <property type="project" value="TreeGrafter"/>
</dbReference>
<feature type="domain" description="DBB" evidence="2">
    <location>
        <begin position="161"/>
        <end position="291"/>
    </location>
</feature>